<dbReference type="PANTHER" id="PTHR30408:SF12">
    <property type="entry name" value="TYPE I RESTRICTION ENZYME MJAVIII SPECIFICITY SUBUNIT"/>
    <property type="match status" value="1"/>
</dbReference>
<sequence length="393" mass="43053">MTWETVPLGEVAKYVRGVTYKPADVVGEGEGGVACLRTKNIQSTLDLGDLVYVRGDLRHRAQQQVQANDVLVSSANSWHLVGRAVLADAQATGMLIGGFIGGLRFDPRMVDPRFGFRWFSSPSIQQTVRGFGQQTTNISNLNVDRTLRLRFPLPPLPEQRRIAAILDEADAVRASRARDRQLMNHAVDNRISSLIDGAVEHRPFGTLINEPLRNGISPSRSGNVEGDVLTLSAITRGSFDAHFRKRDTFTSPHSADKLVTAGLHLICRGNGNADLVGVMASAPETLEGVAFPDTMIATRPSSAVTSATLLAAWRHEYVREQIRRGARTTNGTYKVNQQLLASVVVPVPSIEAQRQIDELEAERAIVDSTMRSAATKMDALFVSLQYRAFRGEL</sequence>
<organism evidence="5 6">
    <name type="scientific">Microbacterium helvum</name>
    <dbReference type="NCBI Taxonomy" id="2773713"/>
    <lineage>
        <taxon>Bacteria</taxon>
        <taxon>Bacillati</taxon>
        <taxon>Actinomycetota</taxon>
        <taxon>Actinomycetes</taxon>
        <taxon>Micrococcales</taxon>
        <taxon>Microbacteriaceae</taxon>
        <taxon>Microbacterium</taxon>
    </lineage>
</organism>
<dbReference type="Proteomes" id="UP000598426">
    <property type="component" value="Unassembled WGS sequence"/>
</dbReference>
<evidence type="ECO:0000256" key="1">
    <source>
        <dbReference type="ARBA" id="ARBA00010923"/>
    </source>
</evidence>
<gene>
    <name evidence="5" type="ORF">IF188_10450</name>
</gene>
<dbReference type="GO" id="GO:0004519">
    <property type="term" value="F:endonuclease activity"/>
    <property type="evidence" value="ECO:0007669"/>
    <property type="project" value="UniProtKB-KW"/>
</dbReference>
<reference evidence="5 6" key="1">
    <citation type="submission" date="2020-09" db="EMBL/GenBank/DDBJ databases">
        <title>Isolation and identification of active actinomycetes.</title>
        <authorList>
            <person name="Li X."/>
        </authorList>
    </citation>
    <scope>NUCLEOTIDE SEQUENCE [LARGE SCALE GENOMIC DNA]</scope>
    <source>
        <strain evidence="5 6">NEAU-LLC</strain>
    </source>
</reference>
<dbReference type="EMBL" id="JACXZS010000006">
    <property type="protein sequence ID" value="MBD3942117.1"/>
    <property type="molecule type" value="Genomic_DNA"/>
</dbReference>
<evidence type="ECO:0000313" key="6">
    <source>
        <dbReference type="Proteomes" id="UP000598426"/>
    </source>
</evidence>
<dbReference type="PANTHER" id="PTHR30408">
    <property type="entry name" value="TYPE-1 RESTRICTION ENZYME ECOKI SPECIFICITY PROTEIN"/>
    <property type="match status" value="1"/>
</dbReference>
<keyword evidence="5" id="KW-0378">Hydrolase</keyword>
<keyword evidence="5" id="KW-0255">Endonuclease</keyword>
<keyword evidence="3" id="KW-0238">DNA-binding</keyword>
<accession>A0ABR8NN75</accession>
<keyword evidence="2" id="KW-0680">Restriction system</keyword>
<dbReference type="Pfam" id="PF01420">
    <property type="entry name" value="Methylase_S"/>
    <property type="match status" value="1"/>
</dbReference>
<keyword evidence="5" id="KW-0540">Nuclease</keyword>
<dbReference type="CDD" id="cd17252">
    <property type="entry name" value="RMtype1_S_EcoKI-TRD1-CR1_like"/>
    <property type="match status" value="1"/>
</dbReference>
<dbReference type="Gene3D" id="3.90.220.20">
    <property type="entry name" value="DNA methylase specificity domains"/>
    <property type="match status" value="2"/>
</dbReference>
<keyword evidence="6" id="KW-1185">Reference proteome</keyword>
<evidence type="ECO:0000256" key="2">
    <source>
        <dbReference type="ARBA" id="ARBA00022747"/>
    </source>
</evidence>
<dbReference type="RefSeq" id="WP_191171748.1">
    <property type="nucleotide sequence ID" value="NZ_JACXZS010000006.1"/>
</dbReference>
<comment type="similarity">
    <text evidence="1">Belongs to the type-I restriction system S methylase family.</text>
</comment>
<name>A0ABR8NN75_9MICO</name>
<evidence type="ECO:0000259" key="4">
    <source>
        <dbReference type="Pfam" id="PF01420"/>
    </source>
</evidence>
<proteinExistence type="inferred from homology"/>
<dbReference type="SUPFAM" id="SSF116734">
    <property type="entry name" value="DNA methylase specificity domain"/>
    <property type="match status" value="2"/>
</dbReference>
<evidence type="ECO:0000313" key="5">
    <source>
        <dbReference type="EMBL" id="MBD3942117.1"/>
    </source>
</evidence>
<dbReference type="InterPro" id="IPR044946">
    <property type="entry name" value="Restrct_endonuc_typeI_TRD_sf"/>
</dbReference>
<comment type="caution">
    <text evidence="5">The sequence shown here is derived from an EMBL/GenBank/DDBJ whole genome shotgun (WGS) entry which is preliminary data.</text>
</comment>
<dbReference type="InterPro" id="IPR052021">
    <property type="entry name" value="Type-I_RS_S_subunit"/>
</dbReference>
<feature type="domain" description="Type I restriction modification DNA specificity" evidence="4">
    <location>
        <begin position="2"/>
        <end position="171"/>
    </location>
</feature>
<evidence type="ECO:0000256" key="3">
    <source>
        <dbReference type="ARBA" id="ARBA00023125"/>
    </source>
</evidence>
<protein>
    <submittedName>
        <fullName evidence="5">Restriction endonuclease subunit S</fullName>
    </submittedName>
</protein>
<dbReference type="InterPro" id="IPR000055">
    <property type="entry name" value="Restrct_endonuc_typeI_TRD"/>
</dbReference>